<protein>
    <recommendedName>
        <fullName evidence="12">tRNA-dihydrouridine synthase</fullName>
        <ecNumber evidence="12">1.3.1.-</ecNumber>
    </recommendedName>
</protein>
<keyword evidence="17" id="KW-1185">Reference proteome</keyword>
<feature type="binding site" evidence="14">
    <location>
        <position position="139"/>
    </location>
    <ligand>
        <name>FMN</name>
        <dbReference type="ChEBI" id="CHEBI:58210"/>
    </ligand>
</feature>
<evidence type="ECO:0000313" key="16">
    <source>
        <dbReference type="EMBL" id="EGG30272.1"/>
    </source>
</evidence>
<evidence type="ECO:0000256" key="14">
    <source>
        <dbReference type="PIRSR" id="PIRSR006621-2"/>
    </source>
</evidence>
<keyword evidence="14" id="KW-0547">Nucleotide-binding</keyword>
<sequence length="325" mass="35520">MLTIGRHQFDYPVIAAPMAGVSDLPFRRLCLEHGASYAVAEMISANPDTRQTQKSQWRSVIDSNQAHIVQIVGHDPEQLAEAARLNQEAGADIIDINMGCPAKKVCKKAAGSALLANEALVQDILVAVKSAVDIPVTLKIRTGTSPNERNATTIALIAQDAGIAALTIHGRTKACAFKGAVEYDTIAEVVSRVDIPVIANGDITHPDQALKVLNYTGAAGIMVGRGAQGQPWLLGQIKHKWRTGEVLEAPSRETKLHIAYQHVAAIHEFYGDFMGVRFARKHASWYFESMDLDRSVRSSFNRIQHPQEQLDFIQQLTATLRKDAA</sequence>
<comment type="catalytic activity">
    <reaction evidence="10">
        <text>a 5,6-dihydrouridine in tRNA + NADP(+) = a uridine in tRNA + NADPH + H(+)</text>
        <dbReference type="Rhea" id="RHEA:23624"/>
        <dbReference type="Rhea" id="RHEA-COMP:13339"/>
        <dbReference type="Rhea" id="RHEA-COMP:13887"/>
        <dbReference type="ChEBI" id="CHEBI:15378"/>
        <dbReference type="ChEBI" id="CHEBI:57783"/>
        <dbReference type="ChEBI" id="CHEBI:58349"/>
        <dbReference type="ChEBI" id="CHEBI:65315"/>
        <dbReference type="ChEBI" id="CHEBI:74443"/>
    </reaction>
</comment>
<evidence type="ECO:0000256" key="3">
    <source>
        <dbReference type="ARBA" id="ARBA00022555"/>
    </source>
</evidence>
<evidence type="ECO:0000313" key="17">
    <source>
        <dbReference type="Proteomes" id="UP000005615"/>
    </source>
</evidence>
<dbReference type="CDD" id="cd02801">
    <property type="entry name" value="DUS_like_FMN"/>
    <property type="match status" value="1"/>
</dbReference>
<proteinExistence type="inferred from homology"/>
<evidence type="ECO:0000256" key="4">
    <source>
        <dbReference type="ARBA" id="ARBA00022630"/>
    </source>
</evidence>
<reference evidence="16 17" key="1">
    <citation type="journal article" date="2011" name="J. Bacteriol.">
        <title>Genome sequence of strain IMCC3088, a proteorhodopsin-containing marine bacterium belonging to the OM60/NOR5 clade.</title>
        <authorList>
            <person name="Jang Y."/>
            <person name="Oh H.M."/>
            <person name="Kang I."/>
            <person name="Lee K."/>
            <person name="Yang S.J."/>
            <person name="Cho J.C."/>
        </authorList>
    </citation>
    <scope>NUCLEOTIDE SEQUENCE [LARGE SCALE GENOMIC DNA]</scope>
    <source>
        <strain evidence="16 17">IMCC3088</strain>
    </source>
</reference>
<evidence type="ECO:0000256" key="13">
    <source>
        <dbReference type="PIRSR" id="PIRSR006621-1"/>
    </source>
</evidence>
<dbReference type="STRING" id="2518989.IMCC3088_754"/>
<evidence type="ECO:0000256" key="7">
    <source>
        <dbReference type="ARBA" id="ARBA00022857"/>
    </source>
</evidence>
<dbReference type="Gene3D" id="1.10.1200.80">
    <property type="entry name" value="Putative flavin oxidoreducatase, domain 2"/>
    <property type="match status" value="1"/>
</dbReference>
<name>F3L059_9GAMM</name>
<dbReference type="PROSITE" id="PS01136">
    <property type="entry name" value="UPF0034"/>
    <property type="match status" value="1"/>
</dbReference>
<dbReference type="InterPro" id="IPR004652">
    <property type="entry name" value="DusB-like"/>
</dbReference>
<dbReference type="InterPro" id="IPR024036">
    <property type="entry name" value="tRNA-dHydroUridine_Synthase_C"/>
</dbReference>
<evidence type="ECO:0000256" key="12">
    <source>
        <dbReference type="PIRNR" id="PIRNR006621"/>
    </source>
</evidence>
<dbReference type="PIRSF" id="PIRSF006621">
    <property type="entry name" value="Dus"/>
    <property type="match status" value="1"/>
</dbReference>
<keyword evidence="6 12" id="KW-0819">tRNA processing</keyword>
<dbReference type="eggNOG" id="COG0042">
    <property type="taxonomic scope" value="Bacteria"/>
</dbReference>
<comment type="caution">
    <text evidence="16">The sequence shown here is derived from an EMBL/GenBank/DDBJ whole genome shotgun (WGS) entry which is preliminary data.</text>
</comment>
<dbReference type="InterPro" id="IPR013785">
    <property type="entry name" value="Aldolase_TIM"/>
</dbReference>
<feature type="binding site" evidence="14">
    <location>
        <begin position="224"/>
        <end position="225"/>
    </location>
    <ligand>
        <name>FMN</name>
        <dbReference type="ChEBI" id="CHEBI:58210"/>
    </ligand>
</feature>
<feature type="binding site" evidence="14">
    <location>
        <begin position="17"/>
        <end position="19"/>
    </location>
    <ligand>
        <name>FMN</name>
        <dbReference type="ChEBI" id="CHEBI:58210"/>
    </ligand>
</feature>
<keyword evidence="8" id="KW-0694">RNA-binding</keyword>
<dbReference type="NCBIfam" id="TIGR00737">
    <property type="entry name" value="nifR3_yhdG"/>
    <property type="match status" value="1"/>
</dbReference>
<feature type="active site" description="Proton donor" evidence="13">
    <location>
        <position position="100"/>
    </location>
</feature>
<keyword evidence="7" id="KW-0521">NADP</keyword>
<dbReference type="Pfam" id="PF01207">
    <property type="entry name" value="Dus"/>
    <property type="match status" value="1"/>
</dbReference>
<dbReference type="RefSeq" id="WP_009575079.1">
    <property type="nucleotide sequence ID" value="NZ_AEIG01000019.1"/>
</dbReference>
<evidence type="ECO:0000256" key="5">
    <source>
        <dbReference type="ARBA" id="ARBA00022643"/>
    </source>
</evidence>
<feature type="binding site" evidence="14">
    <location>
        <position position="70"/>
    </location>
    <ligand>
        <name>FMN</name>
        <dbReference type="ChEBI" id="CHEBI:58210"/>
    </ligand>
</feature>
<evidence type="ECO:0000256" key="8">
    <source>
        <dbReference type="ARBA" id="ARBA00022884"/>
    </source>
</evidence>
<dbReference type="InterPro" id="IPR001269">
    <property type="entry name" value="DUS_fam"/>
</dbReference>
<dbReference type="EC" id="1.3.1.-" evidence="12"/>
<evidence type="ECO:0000259" key="15">
    <source>
        <dbReference type="Pfam" id="PF01207"/>
    </source>
</evidence>
<comment type="function">
    <text evidence="2 12">Catalyzes the synthesis of 5,6-dihydrouridine (D), a modified base found in the D-loop of most tRNAs, via the reduction of the C5-C6 double bond in target uridines.</text>
</comment>
<comment type="similarity">
    <text evidence="12">Belongs to the dus family.</text>
</comment>
<dbReference type="AlphaFoldDB" id="F3L059"/>
<keyword evidence="9 12" id="KW-0560">Oxidoreductase</keyword>
<dbReference type="Gene3D" id="3.20.20.70">
    <property type="entry name" value="Aldolase class I"/>
    <property type="match status" value="1"/>
</dbReference>
<dbReference type="PANTHER" id="PTHR45846">
    <property type="entry name" value="TRNA-DIHYDROURIDINE(47) SYNTHASE [NAD(P)(+)]-LIKE"/>
    <property type="match status" value="1"/>
</dbReference>
<feature type="domain" description="DUS-like FMN-binding" evidence="15">
    <location>
        <begin position="15"/>
        <end position="314"/>
    </location>
</feature>
<dbReference type="PANTHER" id="PTHR45846:SF1">
    <property type="entry name" value="TRNA-DIHYDROURIDINE(47) SYNTHASE [NAD(P)(+)]-LIKE"/>
    <property type="match status" value="1"/>
</dbReference>
<dbReference type="GO" id="GO:0017150">
    <property type="term" value="F:tRNA dihydrouridine synthase activity"/>
    <property type="evidence" value="ECO:0007669"/>
    <property type="project" value="InterPro"/>
</dbReference>
<accession>F3L059</accession>
<comment type="catalytic activity">
    <reaction evidence="11">
        <text>a 5,6-dihydrouridine in tRNA + NAD(+) = a uridine in tRNA + NADH + H(+)</text>
        <dbReference type="Rhea" id="RHEA:54452"/>
        <dbReference type="Rhea" id="RHEA-COMP:13339"/>
        <dbReference type="Rhea" id="RHEA-COMP:13887"/>
        <dbReference type="ChEBI" id="CHEBI:15378"/>
        <dbReference type="ChEBI" id="CHEBI:57540"/>
        <dbReference type="ChEBI" id="CHEBI:57945"/>
        <dbReference type="ChEBI" id="CHEBI:65315"/>
        <dbReference type="ChEBI" id="CHEBI:74443"/>
    </reaction>
</comment>
<feature type="binding site" evidence="14">
    <location>
        <position position="169"/>
    </location>
    <ligand>
        <name>FMN</name>
        <dbReference type="ChEBI" id="CHEBI:58210"/>
    </ligand>
</feature>
<evidence type="ECO:0000256" key="2">
    <source>
        <dbReference type="ARBA" id="ARBA00002790"/>
    </source>
</evidence>
<evidence type="ECO:0000256" key="11">
    <source>
        <dbReference type="ARBA" id="ARBA00048802"/>
    </source>
</evidence>
<gene>
    <name evidence="16" type="ORF">IMCC3088_754</name>
</gene>
<dbReference type="EMBL" id="AEIG01000019">
    <property type="protein sequence ID" value="EGG30272.1"/>
    <property type="molecule type" value="Genomic_DNA"/>
</dbReference>
<dbReference type="GO" id="GO:0050660">
    <property type="term" value="F:flavin adenine dinucleotide binding"/>
    <property type="evidence" value="ECO:0007669"/>
    <property type="project" value="InterPro"/>
</dbReference>
<evidence type="ECO:0000256" key="6">
    <source>
        <dbReference type="ARBA" id="ARBA00022694"/>
    </source>
</evidence>
<dbReference type="SUPFAM" id="SSF51395">
    <property type="entry name" value="FMN-linked oxidoreductases"/>
    <property type="match status" value="1"/>
</dbReference>
<comment type="cofactor">
    <cofactor evidence="1 12 14">
        <name>FMN</name>
        <dbReference type="ChEBI" id="CHEBI:58210"/>
    </cofactor>
</comment>
<organism evidence="16 17">
    <name type="scientific">Aequoribacter fuscus</name>
    <dbReference type="NCBI Taxonomy" id="2518989"/>
    <lineage>
        <taxon>Bacteria</taxon>
        <taxon>Pseudomonadati</taxon>
        <taxon>Pseudomonadota</taxon>
        <taxon>Gammaproteobacteria</taxon>
        <taxon>Cellvibrionales</taxon>
        <taxon>Halieaceae</taxon>
        <taxon>Aequoribacter</taxon>
    </lineage>
</organism>
<dbReference type="GO" id="GO:0000049">
    <property type="term" value="F:tRNA binding"/>
    <property type="evidence" value="ECO:0007669"/>
    <property type="project" value="UniProtKB-KW"/>
</dbReference>
<evidence type="ECO:0000256" key="1">
    <source>
        <dbReference type="ARBA" id="ARBA00001917"/>
    </source>
</evidence>
<dbReference type="InterPro" id="IPR035587">
    <property type="entry name" value="DUS-like_FMN-bd"/>
</dbReference>
<evidence type="ECO:0000256" key="9">
    <source>
        <dbReference type="ARBA" id="ARBA00023002"/>
    </source>
</evidence>
<keyword evidence="5 12" id="KW-0288">FMN</keyword>
<keyword evidence="3" id="KW-0820">tRNA-binding</keyword>
<keyword evidence="4 12" id="KW-0285">Flavoprotein</keyword>
<evidence type="ECO:0000256" key="10">
    <source>
        <dbReference type="ARBA" id="ARBA00048205"/>
    </source>
</evidence>
<dbReference type="InterPro" id="IPR018517">
    <property type="entry name" value="tRNA_hU_synthase_CS"/>
</dbReference>
<dbReference type="Proteomes" id="UP000005615">
    <property type="component" value="Unassembled WGS sequence"/>
</dbReference>